<dbReference type="PANTHER" id="PTHR30005:SF0">
    <property type="entry name" value="RETROGRADE REGULATION PROTEIN 2"/>
    <property type="match status" value="1"/>
</dbReference>
<dbReference type="Pfam" id="PF02541">
    <property type="entry name" value="Ppx-GppA"/>
    <property type="match status" value="1"/>
</dbReference>
<evidence type="ECO:0000259" key="1">
    <source>
        <dbReference type="Pfam" id="PF02541"/>
    </source>
</evidence>
<dbReference type="Gene3D" id="3.30.420.150">
    <property type="entry name" value="Exopolyphosphatase. Domain 2"/>
    <property type="match status" value="1"/>
</dbReference>
<dbReference type="InterPro" id="IPR057512">
    <property type="entry name" value="RTG2_C"/>
</dbReference>
<dbReference type="AlphaFoldDB" id="A0A0M8N7P8"/>
<dbReference type="InterPro" id="IPR043129">
    <property type="entry name" value="ATPase_NBD"/>
</dbReference>
<feature type="domain" description="RTG2 C-terminal" evidence="2">
    <location>
        <begin position="425"/>
        <end position="648"/>
    </location>
</feature>
<reference evidence="3 4" key="1">
    <citation type="submission" date="2015-07" db="EMBL/GenBank/DDBJ databases">
        <title>The genome of the fungus Escovopsis weberi, a specialized disease agent of ant agriculture.</title>
        <authorList>
            <person name="de Man T.J."/>
            <person name="Stajich J.E."/>
            <person name="Kubicek C.P."/>
            <person name="Chenthamara K."/>
            <person name="Atanasova L."/>
            <person name="Druzhinina I.S."/>
            <person name="Birnbaum S."/>
            <person name="Barribeau S.M."/>
            <person name="Teiling C."/>
            <person name="Suen G."/>
            <person name="Currie C."/>
            <person name="Gerardo N.M."/>
        </authorList>
    </citation>
    <scope>NUCLEOTIDE SEQUENCE [LARGE SCALE GENOMIC DNA]</scope>
</reference>
<dbReference type="InterPro" id="IPR003695">
    <property type="entry name" value="Ppx_GppA_N"/>
</dbReference>
<dbReference type="STRING" id="150374.A0A0M8N7P8"/>
<dbReference type="PANTHER" id="PTHR30005">
    <property type="entry name" value="EXOPOLYPHOSPHATASE"/>
    <property type="match status" value="1"/>
</dbReference>
<evidence type="ECO:0000313" key="4">
    <source>
        <dbReference type="Proteomes" id="UP000053831"/>
    </source>
</evidence>
<protein>
    <submittedName>
        <fullName evidence="3">Retrograde regulation protein 2</fullName>
    </submittedName>
</protein>
<name>A0A0M8N7P8_ESCWE</name>
<feature type="domain" description="Ppx/GppA phosphatase N-terminal" evidence="1">
    <location>
        <begin position="106"/>
        <end position="418"/>
    </location>
</feature>
<dbReference type="GO" id="GO:0006357">
    <property type="term" value="P:regulation of transcription by RNA polymerase II"/>
    <property type="evidence" value="ECO:0007669"/>
    <property type="project" value="TreeGrafter"/>
</dbReference>
<keyword evidence="4" id="KW-1185">Reference proteome</keyword>
<proteinExistence type="predicted"/>
<dbReference type="InterPro" id="IPR050273">
    <property type="entry name" value="GppA/Ppx_hydrolase"/>
</dbReference>
<sequence length="652" mass="72088">MDDIENLIFISDDDYADLQAEEDAGGQVIAELPIRKDRASAAVDIPAPAPAPAPQPGQCQCQCQCQCKPRLPWQGRGDKLIGVVDMGSNGIRFSISDLSDPLARILPTVLDYRSSISLYDAQFDPESGEQIPIPDDVTASVCAVLNRFIIIARDLGLTDRAGIHVIATEATRSALNSAQFRAAVRAGTGLEVELLPRDVEGQVGALGIASGFRSVEGLTMDLGGGSTQLSWMVSQGGHVRISPRGSFSFPYGAAALTRTLRDIRRDKGKGKEGDEAVERLRRDMVRRFRDAFDALQVPETMADEARRKGGFRMYLSGGGFRGWGYLLLFLEQTRGRHYPLSIINGYAVGRERFEDTRTVREVAEAARDVFRVSDRRRAQVPAVAFLVSVMAQAIPHGIREAHFCQGGVREGFLFRQLPPQVRAQSPLEVATRGFAPESAAALRALLGFAIPGPSRTRSRRFPEDFGPHVLDAFTNVLYTLTFMSKETASTTALYSTGVGLMSSAHGVSHQDRARLALMLEARYRGELPPREAEFREALRALLPPEEVWWTGYLGRVGYIITILYPAGRIEADKPRVVFSSKWGWNLGKRKNKEGLVLTISIQKKEDDPGKLKEGLQERVKKIEKFGKKKNWIGKDEPWGMKVKVHVVEEEIL</sequence>
<dbReference type="EMBL" id="LGSR01000006">
    <property type="protein sequence ID" value="KOS21681.1"/>
    <property type="molecule type" value="Genomic_DNA"/>
</dbReference>
<dbReference type="FunFam" id="3.30.420.40:FF:000191">
    <property type="entry name" value="Retrograde regulation protein 2"/>
    <property type="match status" value="1"/>
</dbReference>
<evidence type="ECO:0000313" key="3">
    <source>
        <dbReference type="EMBL" id="KOS21681.1"/>
    </source>
</evidence>
<dbReference type="Proteomes" id="UP000053831">
    <property type="component" value="Unassembled WGS sequence"/>
</dbReference>
<organism evidence="3 4">
    <name type="scientific">Escovopsis weberi</name>
    <dbReference type="NCBI Taxonomy" id="150374"/>
    <lineage>
        <taxon>Eukaryota</taxon>
        <taxon>Fungi</taxon>
        <taxon>Dikarya</taxon>
        <taxon>Ascomycota</taxon>
        <taxon>Pezizomycotina</taxon>
        <taxon>Sordariomycetes</taxon>
        <taxon>Hypocreomycetidae</taxon>
        <taxon>Hypocreales</taxon>
        <taxon>Hypocreaceae</taxon>
        <taxon>Escovopsis</taxon>
    </lineage>
</organism>
<dbReference type="SUPFAM" id="SSF53067">
    <property type="entry name" value="Actin-like ATPase domain"/>
    <property type="match status" value="2"/>
</dbReference>
<dbReference type="OrthoDB" id="2014654at2759"/>
<dbReference type="Gene3D" id="3.30.420.40">
    <property type="match status" value="1"/>
</dbReference>
<gene>
    <name evidence="3" type="ORF">ESCO_001487</name>
</gene>
<evidence type="ECO:0000259" key="2">
    <source>
        <dbReference type="Pfam" id="PF23566"/>
    </source>
</evidence>
<dbReference type="Pfam" id="PF23566">
    <property type="entry name" value="RTG2_C"/>
    <property type="match status" value="1"/>
</dbReference>
<accession>A0A0M8N7P8</accession>
<comment type="caution">
    <text evidence="3">The sequence shown here is derived from an EMBL/GenBank/DDBJ whole genome shotgun (WGS) entry which is preliminary data.</text>
</comment>